<comment type="caution">
    <text evidence="1">The sequence shown here is derived from an EMBL/GenBank/DDBJ whole genome shotgun (WGS) entry which is preliminary data.</text>
</comment>
<evidence type="ECO:0000313" key="1">
    <source>
        <dbReference type="EMBL" id="KKM64777.1"/>
    </source>
</evidence>
<name>A0A0F9M6H3_9ZZZZ</name>
<dbReference type="AlphaFoldDB" id="A0A0F9M6H3"/>
<proteinExistence type="predicted"/>
<dbReference type="EMBL" id="LAZR01010837">
    <property type="protein sequence ID" value="KKM64777.1"/>
    <property type="molecule type" value="Genomic_DNA"/>
</dbReference>
<accession>A0A0F9M6H3</accession>
<sequence>MPNPFELMNFIVIGGDLFGKIFSGYVREVIMYKKDNTLCKLFCTKKYTLCYSTPA</sequence>
<gene>
    <name evidence="1" type="ORF">LCGC14_1497990</name>
</gene>
<reference evidence="1" key="1">
    <citation type="journal article" date="2015" name="Nature">
        <title>Complex archaea that bridge the gap between prokaryotes and eukaryotes.</title>
        <authorList>
            <person name="Spang A."/>
            <person name="Saw J.H."/>
            <person name="Jorgensen S.L."/>
            <person name="Zaremba-Niedzwiedzka K."/>
            <person name="Martijn J."/>
            <person name="Lind A.E."/>
            <person name="van Eijk R."/>
            <person name="Schleper C."/>
            <person name="Guy L."/>
            <person name="Ettema T.J."/>
        </authorList>
    </citation>
    <scope>NUCLEOTIDE SEQUENCE</scope>
</reference>
<organism evidence="1">
    <name type="scientific">marine sediment metagenome</name>
    <dbReference type="NCBI Taxonomy" id="412755"/>
    <lineage>
        <taxon>unclassified sequences</taxon>
        <taxon>metagenomes</taxon>
        <taxon>ecological metagenomes</taxon>
    </lineage>
</organism>
<protein>
    <submittedName>
        <fullName evidence="1">Uncharacterized protein</fullName>
    </submittedName>
</protein>